<comment type="caution">
    <text evidence="6">The sequence shown here is derived from an EMBL/GenBank/DDBJ whole genome shotgun (WGS) entry which is preliminary data.</text>
</comment>
<evidence type="ECO:0000256" key="3">
    <source>
        <dbReference type="ARBA" id="ARBA00022806"/>
    </source>
</evidence>
<protein>
    <recommendedName>
        <fullName evidence="5">Helicase C-terminal domain-containing protein</fullName>
    </recommendedName>
</protein>
<evidence type="ECO:0000256" key="4">
    <source>
        <dbReference type="ARBA" id="ARBA00022840"/>
    </source>
</evidence>
<dbReference type="AlphaFoldDB" id="A0A813ITZ8"/>
<feature type="non-terminal residue" evidence="6">
    <location>
        <position position="100"/>
    </location>
</feature>
<keyword evidence="4" id="KW-0067">ATP-binding</keyword>
<dbReference type="PROSITE" id="PS51194">
    <property type="entry name" value="HELICASE_CTER"/>
    <property type="match status" value="1"/>
</dbReference>
<dbReference type="PANTHER" id="PTHR47960">
    <property type="entry name" value="DEAD-BOX ATP-DEPENDENT RNA HELICASE 50"/>
    <property type="match status" value="1"/>
</dbReference>
<keyword evidence="1" id="KW-0547">Nucleotide-binding</keyword>
<dbReference type="SUPFAM" id="SSF52540">
    <property type="entry name" value="P-loop containing nucleoside triphosphate hydrolases"/>
    <property type="match status" value="1"/>
</dbReference>
<evidence type="ECO:0000313" key="6">
    <source>
        <dbReference type="EMBL" id="CAE8656857.1"/>
    </source>
</evidence>
<gene>
    <name evidence="6" type="ORF">PGLA2088_LOCUS12415</name>
</gene>
<dbReference type="InterPro" id="IPR001650">
    <property type="entry name" value="Helicase_C-like"/>
</dbReference>
<dbReference type="Proteomes" id="UP000626109">
    <property type="component" value="Unassembled WGS sequence"/>
</dbReference>
<reference evidence="6" key="1">
    <citation type="submission" date="2021-02" db="EMBL/GenBank/DDBJ databases">
        <authorList>
            <person name="Dougan E. K."/>
            <person name="Rhodes N."/>
            <person name="Thang M."/>
            <person name="Chan C."/>
        </authorList>
    </citation>
    <scope>NUCLEOTIDE SEQUENCE</scope>
</reference>
<dbReference type="InterPro" id="IPR027417">
    <property type="entry name" value="P-loop_NTPase"/>
</dbReference>
<dbReference type="Pfam" id="PF00271">
    <property type="entry name" value="Helicase_C"/>
    <property type="match status" value="1"/>
</dbReference>
<name>A0A813ITZ8_POLGL</name>
<evidence type="ECO:0000256" key="1">
    <source>
        <dbReference type="ARBA" id="ARBA00022741"/>
    </source>
</evidence>
<dbReference type="GO" id="GO:0005524">
    <property type="term" value="F:ATP binding"/>
    <property type="evidence" value="ECO:0007669"/>
    <property type="project" value="UniProtKB-KW"/>
</dbReference>
<sequence length="100" mass="11194">HVVNFDMPLNSIDYLHRAGRTARFGESGKVSSFVKKGDRYLAKAIERSAQLGKPINNLSADKRDYLRGGALADVIGRHPRTVRLERGNARPDKQYDGSLR</sequence>
<proteinExistence type="predicted"/>
<dbReference type="EMBL" id="CAJNNW010014620">
    <property type="protein sequence ID" value="CAE8656857.1"/>
    <property type="molecule type" value="Genomic_DNA"/>
</dbReference>
<organism evidence="6 7">
    <name type="scientific">Polarella glacialis</name>
    <name type="common">Dinoflagellate</name>
    <dbReference type="NCBI Taxonomy" id="89957"/>
    <lineage>
        <taxon>Eukaryota</taxon>
        <taxon>Sar</taxon>
        <taxon>Alveolata</taxon>
        <taxon>Dinophyceae</taxon>
        <taxon>Suessiales</taxon>
        <taxon>Suessiaceae</taxon>
        <taxon>Polarella</taxon>
    </lineage>
</organism>
<evidence type="ECO:0000256" key="2">
    <source>
        <dbReference type="ARBA" id="ARBA00022801"/>
    </source>
</evidence>
<keyword evidence="2" id="KW-0378">Hydrolase</keyword>
<dbReference type="GO" id="GO:0004386">
    <property type="term" value="F:helicase activity"/>
    <property type="evidence" value="ECO:0007669"/>
    <property type="project" value="UniProtKB-KW"/>
</dbReference>
<feature type="domain" description="Helicase C-terminal" evidence="5">
    <location>
        <begin position="1"/>
        <end position="66"/>
    </location>
</feature>
<dbReference type="GO" id="GO:0016787">
    <property type="term" value="F:hydrolase activity"/>
    <property type="evidence" value="ECO:0007669"/>
    <property type="project" value="UniProtKB-KW"/>
</dbReference>
<accession>A0A813ITZ8</accession>
<evidence type="ECO:0000313" key="7">
    <source>
        <dbReference type="Proteomes" id="UP000626109"/>
    </source>
</evidence>
<keyword evidence="3" id="KW-0347">Helicase</keyword>
<dbReference type="Gene3D" id="3.40.50.300">
    <property type="entry name" value="P-loop containing nucleotide triphosphate hydrolases"/>
    <property type="match status" value="1"/>
</dbReference>
<evidence type="ECO:0000259" key="5">
    <source>
        <dbReference type="PROSITE" id="PS51194"/>
    </source>
</evidence>